<dbReference type="RefSeq" id="XP_013326062.1">
    <property type="nucleotide sequence ID" value="XM_013470608.1"/>
</dbReference>
<sequence length="222" mass="24586">MISVATAAVTNRLPRRHTPLLGWLRISLLCVRSLERQSPILLDALITADVCAHYGPEFIAGNILLGGVPYKSAHPAVGDQGIFDLLPRLLSSEVDVFSQACREMVNSCFSPGFPVPDETKWAWMGVVAAQTPAVRCIVATREQDETAILSARHRLPFLVIQGTADRHVRHEALESFMRTQFPDVSEYHRLDGVGHACFYEKPDVVDRLIVEFVQRVQGTLAG</sequence>
<proteinExistence type="predicted"/>
<protein>
    <recommendedName>
        <fullName evidence="3">Alpha/beta hydrolase</fullName>
    </recommendedName>
</protein>
<gene>
    <name evidence="1" type="ORF">T310_6574</name>
</gene>
<dbReference type="GeneID" id="25318875"/>
<dbReference type="STRING" id="1408163.A0A0F4YMW8"/>
<dbReference type="EMBL" id="LASV01000348">
    <property type="protein sequence ID" value="KKA19450.1"/>
    <property type="molecule type" value="Genomic_DNA"/>
</dbReference>
<name>A0A0F4YMW8_RASE3</name>
<evidence type="ECO:0008006" key="3">
    <source>
        <dbReference type="Google" id="ProtNLM"/>
    </source>
</evidence>
<dbReference type="OrthoDB" id="4540663at2759"/>
<accession>A0A0F4YMW8</accession>
<comment type="caution">
    <text evidence="1">The sequence shown here is derived from an EMBL/GenBank/DDBJ whole genome shotgun (WGS) entry which is preliminary data.</text>
</comment>
<evidence type="ECO:0000313" key="2">
    <source>
        <dbReference type="Proteomes" id="UP000053958"/>
    </source>
</evidence>
<dbReference type="InterPro" id="IPR029058">
    <property type="entry name" value="AB_hydrolase_fold"/>
</dbReference>
<reference evidence="1 2" key="1">
    <citation type="submission" date="2015-04" db="EMBL/GenBank/DDBJ databases">
        <authorList>
            <person name="Heijne W.H."/>
            <person name="Fedorova N.D."/>
            <person name="Nierman W.C."/>
            <person name="Vollebregt A.W."/>
            <person name="Zhao Z."/>
            <person name="Wu L."/>
            <person name="Kumar M."/>
            <person name="Stam H."/>
            <person name="van den Berg M.A."/>
            <person name="Pel H.J."/>
        </authorList>
    </citation>
    <scope>NUCLEOTIDE SEQUENCE [LARGE SCALE GENOMIC DNA]</scope>
    <source>
        <strain evidence="1 2">CBS 393.64</strain>
    </source>
</reference>
<dbReference type="SUPFAM" id="SSF53474">
    <property type="entry name" value="alpha/beta-Hydrolases"/>
    <property type="match status" value="1"/>
</dbReference>
<dbReference type="AlphaFoldDB" id="A0A0F4YMW8"/>
<dbReference type="Proteomes" id="UP000053958">
    <property type="component" value="Unassembled WGS sequence"/>
</dbReference>
<keyword evidence="2" id="KW-1185">Reference proteome</keyword>
<dbReference type="Gene3D" id="3.40.50.1820">
    <property type="entry name" value="alpha/beta hydrolase"/>
    <property type="match status" value="1"/>
</dbReference>
<organism evidence="1 2">
    <name type="scientific">Rasamsonia emersonii (strain ATCC 16479 / CBS 393.64 / IMI 116815)</name>
    <dbReference type="NCBI Taxonomy" id="1408163"/>
    <lineage>
        <taxon>Eukaryota</taxon>
        <taxon>Fungi</taxon>
        <taxon>Dikarya</taxon>
        <taxon>Ascomycota</taxon>
        <taxon>Pezizomycotina</taxon>
        <taxon>Eurotiomycetes</taxon>
        <taxon>Eurotiomycetidae</taxon>
        <taxon>Eurotiales</taxon>
        <taxon>Trichocomaceae</taxon>
        <taxon>Rasamsonia</taxon>
    </lineage>
</organism>
<evidence type="ECO:0000313" key="1">
    <source>
        <dbReference type="EMBL" id="KKA19450.1"/>
    </source>
</evidence>